<sequence length="160" mass="18252">MVTTSTIGEVRPEHDREAGSDLVLLYFVRGFALPIVELWSYLTEPDRLEAWFGTMTGDPFSGDVRITADDDCRTETVDVHVDACTSPHQLNVTFDGAILELHLHQVGVVTTLEVVRRHLHPNEVAEIGPRWQYYLDRLETTIARVPLPSWNDYRELASEY</sequence>
<feature type="domain" description="Activator of Hsp90 ATPase homologue 1/2-like C-terminal" evidence="2">
    <location>
        <begin position="33"/>
        <end position="142"/>
    </location>
</feature>
<evidence type="ECO:0000313" key="3">
    <source>
        <dbReference type="EMBL" id="MBJ8337468.1"/>
    </source>
</evidence>
<dbReference type="EMBL" id="JAEMNV010000001">
    <property type="protein sequence ID" value="MBJ8337468.1"/>
    <property type="molecule type" value="Genomic_DNA"/>
</dbReference>
<dbReference type="Pfam" id="PF08327">
    <property type="entry name" value="AHSA1"/>
    <property type="match status" value="1"/>
</dbReference>
<reference evidence="3" key="1">
    <citation type="submission" date="2020-12" db="EMBL/GenBank/DDBJ databases">
        <title>Antrihabitans popcorni sp. nov. and Antrihabitans auranticaus sp. nov., isolated from a larva cave.</title>
        <authorList>
            <person name="Lee S.D."/>
            <person name="Kim I.S."/>
        </authorList>
    </citation>
    <scope>NUCLEOTIDE SEQUENCE</scope>
    <source>
        <strain evidence="3">YC3-6</strain>
    </source>
</reference>
<name>A0A934NLK7_9NOCA</name>
<dbReference type="Gene3D" id="3.30.530.20">
    <property type="match status" value="1"/>
</dbReference>
<dbReference type="InterPro" id="IPR023393">
    <property type="entry name" value="START-like_dom_sf"/>
</dbReference>
<protein>
    <submittedName>
        <fullName evidence="3">SRPBCC domain-containing protein</fullName>
    </submittedName>
</protein>
<keyword evidence="4" id="KW-1185">Reference proteome</keyword>
<dbReference type="SUPFAM" id="SSF55961">
    <property type="entry name" value="Bet v1-like"/>
    <property type="match status" value="1"/>
</dbReference>
<evidence type="ECO:0000313" key="4">
    <source>
        <dbReference type="Proteomes" id="UP000655868"/>
    </source>
</evidence>
<dbReference type="AlphaFoldDB" id="A0A934NLK7"/>
<dbReference type="RefSeq" id="WP_199701152.1">
    <property type="nucleotide sequence ID" value="NZ_JAEMNV010000001.1"/>
</dbReference>
<evidence type="ECO:0000256" key="1">
    <source>
        <dbReference type="ARBA" id="ARBA00006817"/>
    </source>
</evidence>
<organism evidence="3 4">
    <name type="scientific">Antrihabitans stalagmiti</name>
    <dbReference type="NCBI Taxonomy" id="2799499"/>
    <lineage>
        <taxon>Bacteria</taxon>
        <taxon>Bacillati</taxon>
        <taxon>Actinomycetota</taxon>
        <taxon>Actinomycetes</taxon>
        <taxon>Mycobacteriales</taxon>
        <taxon>Nocardiaceae</taxon>
        <taxon>Antrihabitans</taxon>
    </lineage>
</organism>
<comment type="similarity">
    <text evidence="1">Belongs to the AHA1 family.</text>
</comment>
<evidence type="ECO:0000259" key="2">
    <source>
        <dbReference type="Pfam" id="PF08327"/>
    </source>
</evidence>
<comment type="caution">
    <text evidence="3">The sequence shown here is derived from an EMBL/GenBank/DDBJ whole genome shotgun (WGS) entry which is preliminary data.</text>
</comment>
<dbReference type="InterPro" id="IPR013538">
    <property type="entry name" value="ASHA1/2-like_C"/>
</dbReference>
<proteinExistence type="inferred from homology"/>
<gene>
    <name evidence="3" type="ORF">JGU71_01085</name>
</gene>
<dbReference type="Proteomes" id="UP000655868">
    <property type="component" value="Unassembled WGS sequence"/>
</dbReference>
<accession>A0A934NLK7</accession>